<dbReference type="FunFam" id="2.40.50.140:FF:000239">
    <property type="entry name" value="Meiosis specific with OB domains"/>
    <property type="match status" value="1"/>
</dbReference>
<dbReference type="Pfam" id="PF24903">
    <property type="entry name" value="OB_MEIOB_N"/>
    <property type="match status" value="1"/>
</dbReference>
<evidence type="ECO:0000256" key="2">
    <source>
        <dbReference type="ARBA" id="ARBA00023254"/>
    </source>
</evidence>
<sequence>MASYDISTVKTIAQINDEARNFILVAVVIAKSNARFFSGHPKNRDFFEQDSCNNTGIETARGVLTLTLRDSVRDTINCTVWSTADTIVHYDNAFEIGDVIDVHRPQVSSSVFGRSEQYSPTVTSPYCLTVNDQTHVAQIVRHEGSQDTARLQALLRVPLVQPGSTIPLADIVASGSGCNGGTFNLLVVVRAVRPKRDIRVARSNETKSFREVVLMDCSHSGVVMKFWSESYIRWSERWTPLKTVLLIVDARVVFSEYYKTIGLAVDRKTIITQDPNVPQLNNLLAHASSIPKQDIDVVCSLSSGSIDPATINTIMTVQQILDRTEGDLVQEQDQFTALCYAVITRLDLDGTTRSVSERCVNCRTLVRGQDAACPKHDCPGHLAPDGGRESFFDLTVDITDHTGTLTGCRMVSRVAETVLECDVTSFKRQTDVQKTHLKWKFLLDRCAVRLIVKRRSAVRFQNLYSIVDCAIADPAEVEAKLKVY</sequence>
<dbReference type="InterPro" id="IPR056880">
    <property type="entry name" value="OB_MEIOB_N"/>
</dbReference>
<dbReference type="Gene3D" id="2.40.50.140">
    <property type="entry name" value="Nucleic acid-binding proteins"/>
    <property type="match status" value="2"/>
</dbReference>
<dbReference type="GO" id="GO:0000712">
    <property type="term" value="P:resolution of meiotic recombination intermediates"/>
    <property type="evidence" value="ECO:0007669"/>
    <property type="project" value="TreeGrafter"/>
</dbReference>
<dbReference type="GO" id="GO:0003697">
    <property type="term" value="F:single-stranded DNA binding"/>
    <property type="evidence" value="ECO:0007669"/>
    <property type="project" value="TreeGrafter"/>
</dbReference>
<dbReference type="AlphaFoldDB" id="A0A182S8K2"/>
<feature type="domain" description="MEIOB-like N-terminal" evidence="4">
    <location>
        <begin position="10"/>
        <end position="158"/>
    </location>
</feature>
<evidence type="ECO:0000313" key="5">
    <source>
        <dbReference type="EnsemblMetazoa" id="AMAM001842-PA"/>
    </source>
</evidence>
<organism evidence="5 6">
    <name type="scientific">Anopheles maculatus</name>
    <dbReference type="NCBI Taxonomy" id="74869"/>
    <lineage>
        <taxon>Eukaryota</taxon>
        <taxon>Metazoa</taxon>
        <taxon>Ecdysozoa</taxon>
        <taxon>Arthropoda</taxon>
        <taxon>Hexapoda</taxon>
        <taxon>Insecta</taxon>
        <taxon>Pterygota</taxon>
        <taxon>Neoptera</taxon>
        <taxon>Endopterygota</taxon>
        <taxon>Diptera</taxon>
        <taxon>Nematocera</taxon>
        <taxon>Culicoidea</taxon>
        <taxon>Culicidae</taxon>
        <taxon>Anophelinae</taxon>
        <taxon>Anopheles</taxon>
        <taxon>Anopheles maculatus group</taxon>
    </lineage>
</organism>
<accession>A0A182S8K2</accession>
<dbReference type="Proteomes" id="UP000075901">
    <property type="component" value="Unassembled WGS sequence"/>
</dbReference>
<dbReference type="VEuPathDB" id="VectorBase:AMAM001842"/>
<evidence type="ECO:0000256" key="3">
    <source>
        <dbReference type="ARBA" id="ARBA00038329"/>
    </source>
</evidence>
<dbReference type="InterPro" id="IPR052469">
    <property type="entry name" value="MEIOB"/>
</dbReference>
<protein>
    <recommendedName>
        <fullName evidence="4">MEIOB-like N-terminal domain-containing protein</fullName>
    </recommendedName>
</protein>
<keyword evidence="6" id="KW-1185">Reference proteome</keyword>
<keyword evidence="2" id="KW-0469">Meiosis</keyword>
<proteinExistence type="inferred from homology"/>
<name>A0A182S8K2_9DIPT</name>
<dbReference type="SUPFAM" id="SSF50249">
    <property type="entry name" value="Nucleic acid-binding proteins"/>
    <property type="match status" value="1"/>
</dbReference>
<comment type="similarity">
    <text evidence="3">Belongs to the MEIOB family.</text>
</comment>
<evidence type="ECO:0000313" key="6">
    <source>
        <dbReference type="Proteomes" id="UP000075901"/>
    </source>
</evidence>
<dbReference type="EnsemblMetazoa" id="AMAM001842-RA">
    <property type="protein sequence ID" value="AMAM001842-PA"/>
    <property type="gene ID" value="AMAM001842"/>
</dbReference>
<dbReference type="PANTHER" id="PTHR21166">
    <property type="entry name" value="CELL DIVISION CONTROL PROTEIN 24 OB DOMAIN-CONTAINING PROTEIN-RELATED"/>
    <property type="match status" value="1"/>
</dbReference>
<dbReference type="PANTHER" id="PTHR21166:SF2">
    <property type="entry name" value="CELL DIVISION CONTROL PROTEIN 24 OB DOMAIN-CONTAINING PROTEIN-RELATED"/>
    <property type="match status" value="1"/>
</dbReference>
<keyword evidence="1" id="KW-0238">DNA-binding</keyword>
<dbReference type="InterPro" id="IPR012340">
    <property type="entry name" value="NA-bd_OB-fold"/>
</dbReference>
<reference evidence="5" key="2">
    <citation type="submission" date="2020-05" db="UniProtKB">
        <authorList>
            <consortium name="EnsemblMetazoa"/>
        </authorList>
    </citation>
    <scope>IDENTIFICATION</scope>
    <source>
        <strain evidence="5">maculatus3</strain>
    </source>
</reference>
<reference evidence="6" key="1">
    <citation type="submission" date="2013-09" db="EMBL/GenBank/DDBJ databases">
        <title>The Genome Sequence of Anopheles maculatus species B.</title>
        <authorList>
            <consortium name="The Broad Institute Genomics Platform"/>
            <person name="Neafsey D.E."/>
            <person name="Besansky N."/>
            <person name="Howell P."/>
            <person name="Walton C."/>
            <person name="Young S.K."/>
            <person name="Zeng Q."/>
            <person name="Gargeya S."/>
            <person name="Fitzgerald M."/>
            <person name="Haas B."/>
            <person name="Abouelleil A."/>
            <person name="Allen A.W."/>
            <person name="Alvarado L."/>
            <person name="Arachchi H.M."/>
            <person name="Berlin A.M."/>
            <person name="Chapman S.B."/>
            <person name="Gainer-Dewar J."/>
            <person name="Goldberg J."/>
            <person name="Griggs A."/>
            <person name="Gujja S."/>
            <person name="Hansen M."/>
            <person name="Howarth C."/>
            <person name="Imamovic A."/>
            <person name="Ireland A."/>
            <person name="Larimer J."/>
            <person name="McCowan C."/>
            <person name="Murphy C."/>
            <person name="Pearson M."/>
            <person name="Poon T.W."/>
            <person name="Priest M."/>
            <person name="Roberts A."/>
            <person name="Saif S."/>
            <person name="Shea T."/>
            <person name="Sisk P."/>
            <person name="Sykes S."/>
            <person name="Wortman J."/>
            <person name="Nusbaum C."/>
            <person name="Birren B."/>
        </authorList>
    </citation>
    <scope>NUCLEOTIDE SEQUENCE [LARGE SCALE GENOMIC DNA]</scope>
    <source>
        <strain evidence="6">maculatus3</strain>
    </source>
</reference>
<dbReference type="GO" id="GO:0008310">
    <property type="term" value="F:single-stranded DNA 3'-5' DNA exonuclease activity"/>
    <property type="evidence" value="ECO:0007669"/>
    <property type="project" value="TreeGrafter"/>
</dbReference>
<evidence type="ECO:0000259" key="4">
    <source>
        <dbReference type="Pfam" id="PF24903"/>
    </source>
</evidence>
<evidence type="ECO:0000256" key="1">
    <source>
        <dbReference type="ARBA" id="ARBA00023125"/>
    </source>
</evidence>